<gene>
    <name evidence="2" type="ORF">CKAH01_04037</name>
</gene>
<reference evidence="2" key="1">
    <citation type="submission" date="2023-02" db="EMBL/GenBank/DDBJ databases">
        <title>Colletotrichum kahawae CIFC_Que2 genome sequencing and assembly.</title>
        <authorList>
            <person name="Baroncelli R."/>
        </authorList>
    </citation>
    <scope>NUCLEOTIDE SEQUENCE</scope>
    <source>
        <strain evidence="2">CIFC_Que2</strain>
    </source>
</reference>
<organism evidence="2 3">
    <name type="scientific">Colletotrichum kahawae</name>
    <name type="common">Coffee berry disease fungus</name>
    <dbReference type="NCBI Taxonomy" id="34407"/>
    <lineage>
        <taxon>Eukaryota</taxon>
        <taxon>Fungi</taxon>
        <taxon>Dikarya</taxon>
        <taxon>Ascomycota</taxon>
        <taxon>Pezizomycotina</taxon>
        <taxon>Sordariomycetes</taxon>
        <taxon>Hypocreomycetidae</taxon>
        <taxon>Glomerellales</taxon>
        <taxon>Glomerellaceae</taxon>
        <taxon>Colletotrichum</taxon>
        <taxon>Colletotrichum gloeosporioides species complex</taxon>
    </lineage>
</organism>
<comment type="caution">
    <text evidence="2">The sequence shown here is derived from an EMBL/GenBank/DDBJ whole genome shotgun (WGS) entry which is preliminary data.</text>
</comment>
<protein>
    <submittedName>
        <fullName evidence="2">Uncharacterized protein</fullName>
    </submittedName>
</protein>
<accession>A0AAD9YR71</accession>
<name>A0AAD9YR71_COLKA</name>
<keyword evidence="3" id="KW-1185">Reference proteome</keyword>
<evidence type="ECO:0000313" key="3">
    <source>
        <dbReference type="Proteomes" id="UP001281614"/>
    </source>
</evidence>
<sequence length="100" mass="10954">MTREWIAAGMSMVLSVTQVKGDKENGSKRAARATGGGWQEPSRRLLAWCGAKEWQRTQQSVDDGRLAMTEWNDSGCGLGGLLCLTPGQVSAMQQQQQQQQ</sequence>
<evidence type="ECO:0000313" key="2">
    <source>
        <dbReference type="EMBL" id="KAK2772499.1"/>
    </source>
</evidence>
<evidence type="ECO:0000256" key="1">
    <source>
        <dbReference type="SAM" id="MobiDB-lite"/>
    </source>
</evidence>
<dbReference type="EMBL" id="VYYT01000068">
    <property type="protein sequence ID" value="KAK2772499.1"/>
    <property type="molecule type" value="Genomic_DNA"/>
</dbReference>
<dbReference type="Proteomes" id="UP001281614">
    <property type="component" value="Unassembled WGS sequence"/>
</dbReference>
<dbReference type="AlphaFoldDB" id="A0AAD9YR71"/>
<feature type="region of interest" description="Disordered" evidence="1">
    <location>
        <begin position="19"/>
        <end position="38"/>
    </location>
</feature>
<proteinExistence type="predicted"/>